<dbReference type="OrthoDB" id="7790365at2"/>
<evidence type="ECO:0000256" key="1">
    <source>
        <dbReference type="SAM" id="Coils"/>
    </source>
</evidence>
<reference evidence="3" key="1">
    <citation type="submission" date="2016-11" db="EMBL/GenBank/DDBJ databases">
        <authorList>
            <person name="Varghese N."/>
            <person name="Submissions S."/>
        </authorList>
    </citation>
    <scope>NUCLEOTIDE SEQUENCE [LARGE SCALE GENOMIC DNA]</scope>
    <source>
        <strain evidence="3">DSM 29440</strain>
    </source>
</reference>
<name>A0A1N6G1U2_9RHOB</name>
<dbReference type="Gene3D" id="1.20.1600.10">
    <property type="entry name" value="Outer membrane efflux proteins (OEP)"/>
    <property type="match status" value="1"/>
</dbReference>
<keyword evidence="3" id="KW-1185">Reference proteome</keyword>
<dbReference type="STRING" id="1217970.SAMN05444002_2133"/>
<protein>
    <submittedName>
        <fullName evidence="2">Outer membrane protein, adhesin transport system</fullName>
    </submittedName>
</protein>
<dbReference type="EMBL" id="FSRL01000001">
    <property type="protein sequence ID" value="SIO01447.1"/>
    <property type="molecule type" value="Genomic_DNA"/>
</dbReference>
<dbReference type="SUPFAM" id="SSF56954">
    <property type="entry name" value="Outer membrane efflux proteins (OEP)"/>
    <property type="match status" value="1"/>
</dbReference>
<dbReference type="PROSITE" id="PS51257">
    <property type="entry name" value="PROKAR_LIPOPROTEIN"/>
    <property type="match status" value="1"/>
</dbReference>
<evidence type="ECO:0000313" key="2">
    <source>
        <dbReference type="EMBL" id="SIO01447.1"/>
    </source>
</evidence>
<accession>A0A1N6G1U2</accession>
<proteinExistence type="predicted"/>
<dbReference type="Proteomes" id="UP000184932">
    <property type="component" value="Unassembled WGS sequence"/>
</dbReference>
<evidence type="ECO:0000313" key="3">
    <source>
        <dbReference type="Proteomes" id="UP000184932"/>
    </source>
</evidence>
<dbReference type="GO" id="GO:0015562">
    <property type="term" value="F:efflux transmembrane transporter activity"/>
    <property type="evidence" value="ECO:0007669"/>
    <property type="project" value="InterPro"/>
</dbReference>
<dbReference type="AlphaFoldDB" id="A0A1N6G1U2"/>
<sequence length="431" mass="45086">MRPARGSIWMGCAAVALLSGCMGGGGDTARAATDPAAPAVLGQAEASRSVVIADLLRRRSVIAPASPYGQVADAVLAANTRAAEAELRAAKLRAVAAEKNWLPTIGPSVSLSSLGDLVTSIVVDQVIWQGGRKKAERAFAAADVEHAAVVLAEDTNARLLTALSLYLTAEQGRAEAAVAATGLERMRQFEWVMERRVEGGVSDLSELSVMRQKRGEVEAGMRTGAEAAATALAELNAMSVRPLDAVRGLGEAQTPGGVETALAVLKAEADKTRQVAQAQIERAGHLPGVSAQAQIGDGGGDPALRVGSENGLGFGTAARLQAIRAAEAGAEARLGQAREESARRLAGLKQELAATERQAAEQVRLAAQARRNYELFQQQYDGGQRKVLDVVGVFETWLDAETKRVALTHRAALTKLKIAAELGLLVDGSRI</sequence>
<feature type="coiled-coil region" evidence="1">
    <location>
        <begin position="320"/>
        <end position="372"/>
    </location>
</feature>
<gene>
    <name evidence="2" type="ORF">SAMN05444002_2133</name>
</gene>
<organism evidence="2 3">
    <name type="scientific">Vannielia litorea</name>
    <dbReference type="NCBI Taxonomy" id="1217970"/>
    <lineage>
        <taxon>Bacteria</taxon>
        <taxon>Pseudomonadati</taxon>
        <taxon>Pseudomonadota</taxon>
        <taxon>Alphaproteobacteria</taxon>
        <taxon>Rhodobacterales</taxon>
        <taxon>Paracoccaceae</taxon>
        <taxon>Vannielia</taxon>
    </lineage>
</organism>
<keyword evidence="1" id="KW-0175">Coiled coil</keyword>